<evidence type="ECO:0000256" key="1">
    <source>
        <dbReference type="SAM" id="MobiDB-lite"/>
    </source>
</evidence>
<gene>
    <name evidence="2" type="primary">6</name>
    <name evidence="2" type="ORF">CAPNMURICA_6</name>
</gene>
<dbReference type="OrthoDB" id="30933at10239"/>
<dbReference type="KEGG" id="vg:40079259"/>
<protein>
    <submittedName>
        <fullName evidence="2">Uncharacterized protein</fullName>
    </submittedName>
</protein>
<reference evidence="2 3" key="1">
    <citation type="submission" date="2015-11" db="EMBL/GenBank/DDBJ databases">
        <authorList>
            <person name="Amegashie A.K."/>
            <person name="Borst K.R."/>
            <person name="Casazza W.J."/>
            <person name="Chen K.H."/>
            <person name="Evans D.R."/>
            <person name="Huang J."/>
            <person name="Kaku B.M."/>
            <person name="Khetarpal S.K."/>
            <person name="Keifer M.E."/>
            <person name="Kolev H.M."/>
            <person name="McDonald H.N."/>
            <person name="Nkangabwa M.S."/>
            <person name="Rickstrew G.A."/>
            <person name="Schlossman J.R."/>
            <person name="Tender C.M."/>
            <person name="Thomas C.G."/>
            <person name="Vanderveen L.N."/>
            <person name="Varma R.N."/>
            <person name="Wong N."/>
            <person name="Zhang C.W."/>
            <person name="Cutting C.L."/>
            <person name="Davison P.A."/>
            <person name="Braun M.A."/>
            <person name="Lopez A.J."/>
            <person name="Jarvik J.W."/>
            <person name="Bradley K.W."/>
            <person name="Asai D.J."/>
            <person name="Bowman C.A."/>
            <person name="Russell D.A."/>
            <person name="Pope W.H."/>
            <person name="Jacobs-Sera D."/>
            <person name="Hendrix R.W."/>
            <person name="Hatfull G.F."/>
        </authorList>
    </citation>
    <scope>NUCLEOTIDE SEQUENCE [LARGE SCALE GENOMIC DNA]</scope>
</reference>
<name>A0A0U4B1R7_9CAUD</name>
<sequence length="160" mass="17060">MKWGKRKASADVEKATVSANGKDIDAGPTKSSIDAVTVGGYKSRVAVGGIDALSTKELQTLVTRQNLEQQYAKLNPEPISAGQKFMTETLPTIMSVAGTAKTAYDVFYPAKEPPPPSTDLRIVSGKQKAGDMVLHLGKQLVKEHGATVGKMVIESMLSKK</sequence>
<feature type="region of interest" description="Disordered" evidence="1">
    <location>
        <begin position="1"/>
        <end position="29"/>
    </location>
</feature>
<proteinExistence type="predicted"/>
<evidence type="ECO:0000313" key="2">
    <source>
        <dbReference type="EMBL" id="ALY08606.1"/>
    </source>
</evidence>
<keyword evidence="3" id="KW-1185">Reference proteome</keyword>
<organism evidence="2 3">
    <name type="scientific">Arthrobacter phage CapnMurica</name>
    <dbReference type="NCBI Taxonomy" id="1772294"/>
    <lineage>
        <taxon>Viruses</taxon>
        <taxon>Duplodnaviria</taxon>
        <taxon>Heunggongvirae</taxon>
        <taxon>Uroviricota</taxon>
        <taxon>Caudoviricetes</taxon>
        <taxon>Gordonvirus</taxon>
        <taxon>Gordonvirus captnmurica</taxon>
    </lineage>
</organism>
<dbReference type="GeneID" id="40079259"/>
<dbReference type="EMBL" id="KU160641">
    <property type="protein sequence ID" value="ALY08606.1"/>
    <property type="molecule type" value="Genomic_DNA"/>
</dbReference>
<dbReference type="RefSeq" id="YP_009603379.1">
    <property type="nucleotide sequence ID" value="NC_041951.1"/>
</dbReference>
<dbReference type="Proteomes" id="UP000222888">
    <property type="component" value="Segment"/>
</dbReference>
<accession>A0A0U4B1R7</accession>
<evidence type="ECO:0000313" key="3">
    <source>
        <dbReference type="Proteomes" id="UP000222888"/>
    </source>
</evidence>